<dbReference type="OrthoDB" id="64915at2759"/>
<evidence type="ECO:0000313" key="3">
    <source>
        <dbReference type="EMBL" id="KNC71766.1"/>
    </source>
</evidence>
<accession>A0A0L0F599</accession>
<evidence type="ECO:0000259" key="2">
    <source>
        <dbReference type="Pfam" id="PF22725"/>
    </source>
</evidence>
<evidence type="ECO:0000256" key="1">
    <source>
        <dbReference type="ARBA" id="ARBA00010928"/>
    </source>
</evidence>
<dbReference type="Gene3D" id="3.30.360.10">
    <property type="entry name" value="Dihydrodipicolinate Reductase, domain 2"/>
    <property type="match status" value="1"/>
</dbReference>
<gene>
    <name evidence="3" type="ORF">SARC_15692</name>
</gene>
<sequence length="147" mass="15702">MHSEDAQALVSAAETAQANDVVCAIAENFRIEDIFVKCGAQFGIDTGLGDLLEIQWAAFVHMPPETSPCAQNQMSDSMCTPRHAATPGRQVSEYNGGMIMDAGVHTAAALRVLAGGRQVDRVSAFVSRKGSHLPKIDTVASILRFTQ</sequence>
<reference evidence="3 4" key="1">
    <citation type="submission" date="2011-02" db="EMBL/GenBank/DDBJ databases">
        <title>The Genome Sequence of Sphaeroforma arctica JP610.</title>
        <authorList>
            <consortium name="The Broad Institute Genome Sequencing Platform"/>
            <person name="Russ C."/>
            <person name="Cuomo C."/>
            <person name="Young S.K."/>
            <person name="Zeng Q."/>
            <person name="Gargeya S."/>
            <person name="Alvarado L."/>
            <person name="Berlin A."/>
            <person name="Chapman S.B."/>
            <person name="Chen Z."/>
            <person name="Freedman E."/>
            <person name="Gellesch M."/>
            <person name="Goldberg J."/>
            <person name="Griggs A."/>
            <person name="Gujja S."/>
            <person name="Heilman E."/>
            <person name="Heiman D."/>
            <person name="Howarth C."/>
            <person name="Mehta T."/>
            <person name="Neiman D."/>
            <person name="Pearson M."/>
            <person name="Roberts A."/>
            <person name="Saif S."/>
            <person name="Shea T."/>
            <person name="Shenoy N."/>
            <person name="Sisk P."/>
            <person name="Stolte C."/>
            <person name="Sykes S."/>
            <person name="White J."/>
            <person name="Yandava C."/>
            <person name="Burger G."/>
            <person name="Gray M.W."/>
            <person name="Holland P.W.H."/>
            <person name="King N."/>
            <person name="Lang F.B.F."/>
            <person name="Roger A.J."/>
            <person name="Ruiz-Trillo I."/>
            <person name="Haas B."/>
            <person name="Nusbaum C."/>
            <person name="Birren B."/>
        </authorList>
    </citation>
    <scope>NUCLEOTIDE SEQUENCE [LARGE SCALE GENOMIC DNA]</scope>
    <source>
        <strain evidence="3 4">JP610</strain>
    </source>
</reference>
<dbReference type="EMBL" id="KQ248162">
    <property type="protein sequence ID" value="KNC71766.1"/>
    <property type="molecule type" value="Genomic_DNA"/>
</dbReference>
<dbReference type="GeneID" id="25916196"/>
<keyword evidence="4" id="KW-1185">Reference proteome</keyword>
<name>A0A0L0F599_9EUKA</name>
<dbReference type="SUPFAM" id="SSF55347">
    <property type="entry name" value="Glyceraldehyde-3-phosphate dehydrogenase-like, C-terminal domain"/>
    <property type="match status" value="1"/>
</dbReference>
<dbReference type="InterPro" id="IPR055170">
    <property type="entry name" value="GFO_IDH_MocA-like_dom"/>
</dbReference>
<dbReference type="Proteomes" id="UP000054560">
    <property type="component" value="Unassembled WGS sequence"/>
</dbReference>
<dbReference type="Pfam" id="PF22725">
    <property type="entry name" value="GFO_IDH_MocA_C3"/>
    <property type="match status" value="1"/>
</dbReference>
<feature type="domain" description="GFO/IDH/MocA-like oxidoreductase" evidence="2">
    <location>
        <begin position="82"/>
        <end position="146"/>
    </location>
</feature>
<dbReference type="STRING" id="667725.A0A0L0F599"/>
<proteinExistence type="inferred from homology"/>
<feature type="non-terminal residue" evidence="3">
    <location>
        <position position="147"/>
    </location>
</feature>
<evidence type="ECO:0000313" key="4">
    <source>
        <dbReference type="Proteomes" id="UP000054560"/>
    </source>
</evidence>
<dbReference type="Gene3D" id="3.40.50.720">
    <property type="entry name" value="NAD(P)-binding Rossmann-like Domain"/>
    <property type="match status" value="1"/>
</dbReference>
<organism evidence="3 4">
    <name type="scientific">Sphaeroforma arctica JP610</name>
    <dbReference type="NCBI Taxonomy" id="667725"/>
    <lineage>
        <taxon>Eukaryota</taxon>
        <taxon>Ichthyosporea</taxon>
        <taxon>Ichthyophonida</taxon>
        <taxon>Sphaeroforma</taxon>
    </lineage>
</organism>
<comment type="similarity">
    <text evidence="1">Belongs to the Gfo/Idh/MocA family.</text>
</comment>
<dbReference type="AlphaFoldDB" id="A0A0L0F599"/>
<protein>
    <recommendedName>
        <fullName evidence="2">GFO/IDH/MocA-like oxidoreductase domain-containing protein</fullName>
    </recommendedName>
</protein>
<dbReference type="RefSeq" id="XP_014145668.1">
    <property type="nucleotide sequence ID" value="XM_014290193.1"/>
</dbReference>